<evidence type="ECO:0000256" key="1">
    <source>
        <dbReference type="SAM" id="Phobius"/>
    </source>
</evidence>
<feature type="transmembrane region" description="Helical" evidence="1">
    <location>
        <begin position="12"/>
        <end position="31"/>
    </location>
</feature>
<dbReference type="InterPro" id="IPR021737">
    <property type="entry name" value="Phage_phiKZ_Orf197"/>
</dbReference>
<gene>
    <name evidence="2" type="ORF">RHIZ70_513</name>
</gene>
<protein>
    <recommendedName>
        <fullName evidence="4">DUF3307 domain-containing protein</fullName>
    </recommendedName>
</protein>
<evidence type="ECO:0000313" key="3">
    <source>
        <dbReference type="Proteomes" id="UP000254764"/>
    </source>
</evidence>
<dbReference type="Proteomes" id="UP000254764">
    <property type="component" value="Unassembled WGS sequence"/>
</dbReference>
<accession>A0A376AAI3</accession>
<proteinExistence type="predicted"/>
<dbReference type="EMBL" id="UEYP01000014">
    <property type="protein sequence ID" value="SSC64805.1"/>
    <property type="molecule type" value="Genomic_DNA"/>
</dbReference>
<name>A0A376AAI3_9HYPH</name>
<organism evidence="2 3">
    <name type="scientific">Ciceribacter selenitireducens ATCC BAA-1503</name>
    <dbReference type="NCBI Taxonomy" id="1336235"/>
    <lineage>
        <taxon>Bacteria</taxon>
        <taxon>Pseudomonadati</taxon>
        <taxon>Pseudomonadota</taxon>
        <taxon>Alphaproteobacteria</taxon>
        <taxon>Hyphomicrobiales</taxon>
        <taxon>Rhizobiaceae</taxon>
        <taxon>Ciceribacter</taxon>
    </lineage>
</organism>
<feature type="transmembrane region" description="Helical" evidence="1">
    <location>
        <begin position="52"/>
        <end position="77"/>
    </location>
</feature>
<dbReference type="Pfam" id="PF11750">
    <property type="entry name" value="DUF3307"/>
    <property type="match status" value="1"/>
</dbReference>
<dbReference type="OrthoDB" id="558011at2"/>
<dbReference type="STRING" id="1336235.GCA_000518785_03891"/>
<reference evidence="3" key="1">
    <citation type="submission" date="2018-07" db="EMBL/GenBank/DDBJ databases">
        <authorList>
            <person name="Peiro R."/>
            <person name="Begona"/>
            <person name="Cbmso G."/>
            <person name="Lopez M."/>
            <person name="Gonzalez S."/>
        </authorList>
    </citation>
    <scope>NUCLEOTIDE SEQUENCE [LARGE SCALE GENOMIC DNA]</scope>
</reference>
<keyword evidence="1" id="KW-1133">Transmembrane helix</keyword>
<dbReference type="RefSeq" id="WP_115671973.1">
    <property type="nucleotide sequence ID" value="NZ_UEYP01000014.1"/>
</dbReference>
<keyword evidence="3" id="KW-1185">Reference proteome</keyword>
<sequence>MPSMPEMISTPWIVWGMALFLLKHLVADFLLQTGGIAIGKQRRQGWLAPLALHAALHGALTGLIFSIFAPSLAWIGLVDFIVHSAIDRAKAVTQSRLGFDTSHTGFWWLLGTDQTLHHLTHLGFATVLAISQTL</sequence>
<keyword evidence="1" id="KW-0812">Transmembrane</keyword>
<evidence type="ECO:0000313" key="2">
    <source>
        <dbReference type="EMBL" id="SSC64805.1"/>
    </source>
</evidence>
<keyword evidence="1" id="KW-0472">Membrane</keyword>
<evidence type="ECO:0008006" key="4">
    <source>
        <dbReference type="Google" id="ProtNLM"/>
    </source>
</evidence>
<dbReference type="AlphaFoldDB" id="A0A376AAI3"/>